<name>A0A5E4PKS5_9COXI</name>
<keyword evidence="4" id="KW-1185">Reference proteome</keyword>
<sequence length="416" mass="47142">MIYAVPKKIAIISPPFVGHYRILFNLAARLIASDNNIHITFIITGWTHVSLSDLERKKFDISRMTLIEMDGGIFQRPAPFYFTFPRVTNLIERVIKACEDHMYIIYDTFSLEGYIAGQILGIPAICSVTGVMGPFDSRLPLFSQAITDNGPIINQLEDTYKISLLERIQMLGDGYFIASDYQTIQWSWPKLIEIDDYSCNRSLVNNQFMRPLNNRTCAVRSLEEKIIYFSLGTVVTTHLWSHSQSLQRFVRKILESIVEKFDGRHGYRVIISAGRKVSDLFTTIPRNFLVSESLPQLDILSQSNLFITHGGGNSVNEAIDAGVPMIVIPFFGDQHQSAANVQKLGIGHSFMHEEHLLDRVIDASSGLYERPCLTDKNSLYNAIDFLLHENDCAGAFMDLKRDEHINITNLNRLSLG</sequence>
<keyword evidence="2 3" id="KW-0808">Transferase</keyword>
<dbReference type="InterPro" id="IPR050271">
    <property type="entry name" value="UDP-glycosyltransferase"/>
</dbReference>
<dbReference type="OrthoDB" id="271062at2"/>
<dbReference type="Proteomes" id="UP000324194">
    <property type="component" value="Chromosome 2"/>
</dbReference>
<evidence type="ECO:0000313" key="4">
    <source>
        <dbReference type="Proteomes" id="UP000324194"/>
    </source>
</evidence>
<keyword evidence="1" id="KW-0328">Glycosyltransferase</keyword>
<gene>
    <name evidence="3" type="primary">oleD</name>
    <name evidence="3" type="ORF">AQUSIP_24850</name>
</gene>
<evidence type="ECO:0000313" key="3">
    <source>
        <dbReference type="EMBL" id="VVC77158.1"/>
    </source>
</evidence>
<dbReference type="CDD" id="cd03784">
    <property type="entry name" value="GT1_Gtf-like"/>
    <property type="match status" value="1"/>
</dbReference>
<accession>A0A5E4PKS5</accession>
<dbReference type="InterPro" id="IPR002213">
    <property type="entry name" value="UDP_glucos_trans"/>
</dbReference>
<dbReference type="Gene3D" id="3.40.50.2000">
    <property type="entry name" value="Glycogen Phosphorylase B"/>
    <property type="match status" value="2"/>
</dbReference>
<dbReference type="SUPFAM" id="SSF53756">
    <property type="entry name" value="UDP-Glycosyltransferase/glycogen phosphorylase"/>
    <property type="match status" value="1"/>
</dbReference>
<dbReference type="KEGG" id="asip:AQUSIP_24850"/>
<evidence type="ECO:0000256" key="2">
    <source>
        <dbReference type="ARBA" id="ARBA00022679"/>
    </source>
</evidence>
<proteinExistence type="predicted"/>
<dbReference type="AlphaFoldDB" id="A0A5E4PKS5"/>
<dbReference type="PANTHER" id="PTHR48043:SF145">
    <property type="entry name" value="FI06409P-RELATED"/>
    <property type="match status" value="1"/>
</dbReference>
<evidence type="ECO:0000256" key="1">
    <source>
        <dbReference type="ARBA" id="ARBA00022676"/>
    </source>
</evidence>
<protein>
    <submittedName>
        <fullName evidence="3">Oleandomycin glycosyltransferase</fullName>
    </submittedName>
</protein>
<dbReference type="PANTHER" id="PTHR48043">
    <property type="entry name" value="EG:EG0003.4 PROTEIN-RELATED"/>
    <property type="match status" value="1"/>
</dbReference>
<dbReference type="Pfam" id="PF00201">
    <property type="entry name" value="UDPGT"/>
    <property type="match status" value="1"/>
</dbReference>
<reference evidence="3 4" key="1">
    <citation type="submission" date="2019-08" db="EMBL/GenBank/DDBJ databases">
        <authorList>
            <person name="Guy L."/>
        </authorList>
    </citation>
    <scope>NUCLEOTIDE SEQUENCE [LARGE SCALE GENOMIC DNA]</scope>
    <source>
        <strain evidence="3 4">SGT-108</strain>
    </source>
</reference>
<dbReference type="GO" id="GO:0008194">
    <property type="term" value="F:UDP-glycosyltransferase activity"/>
    <property type="evidence" value="ECO:0007669"/>
    <property type="project" value="InterPro"/>
</dbReference>
<dbReference type="EMBL" id="LR699120">
    <property type="protein sequence ID" value="VVC77158.1"/>
    <property type="molecule type" value="Genomic_DNA"/>
</dbReference>
<organism evidence="3 4">
    <name type="scientific">Aquicella siphonis</name>
    <dbReference type="NCBI Taxonomy" id="254247"/>
    <lineage>
        <taxon>Bacteria</taxon>
        <taxon>Pseudomonadati</taxon>
        <taxon>Pseudomonadota</taxon>
        <taxon>Gammaproteobacteria</taxon>
        <taxon>Legionellales</taxon>
        <taxon>Coxiellaceae</taxon>
        <taxon>Aquicella</taxon>
    </lineage>
</organism>